<proteinExistence type="predicted"/>
<dbReference type="AlphaFoldDB" id="A0A1I2XG97"/>
<gene>
    <name evidence="1" type="ORF">Ccl03g_07720</name>
</gene>
<reference evidence="1 2" key="1">
    <citation type="submission" date="2019-06" db="EMBL/GenBank/DDBJ databases">
        <title>Draft genome sequence of [Clostridium] clostridioforme NBRC 113352.</title>
        <authorList>
            <person name="Miura T."/>
            <person name="Furukawa M."/>
            <person name="Shimamura M."/>
            <person name="Ohyama Y."/>
            <person name="Yamazoe A."/>
            <person name="Kawasaki H."/>
        </authorList>
    </citation>
    <scope>NUCLEOTIDE SEQUENCE [LARGE SCALE GENOMIC DNA]</scope>
    <source>
        <strain evidence="1 2">NBRC 113352</strain>
    </source>
</reference>
<comment type="caution">
    <text evidence="1">The sequence shown here is derived from an EMBL/GenBank/DDBJ whole genome shotgun (WGS) entry which is preliminary data.</text>
</comment>
<evidence type="ECO:0000313" key="2">
    <source>
        <dbReference type="Proteomes" id="UP000315200"/>
    </source>
</evidence>
<evidence type="ECO:0000313" key="1">
    <source>
        <dbReference type="EMBL" id="GEA35059.1"/>
    </source>
</evidence>
<dbReference type="EMBL" id="BJLB01000001">
    <property type="protein sequence ID" value="GEA35059.1"/>
    <property type="molecule type" value="Genomic_DNA"/>
</dbReference>
<dbReference type="Proteomes" id="UP000315200">
    <property type="component" value="Unassembled WGS sequence"/>
</dbReference>
<accession>A0A1I2XG97</accession>
<dbReference type="RefSeq" id="WP_074926383.1">
    <property type="nucleotide sequence ID" value="NZ_BJLB01000001.1"/>
</dbReference>
<organism evidence="1 2">
    <name type="scientific">Enterocloster clostridioformis</name>
    <dbReference type="NCBI Taxonomy" id="1531"/>
    <lineage>
        <taxon>Bacteria</taxon>
        <taxon>Bacillati</taxon>
        <taxon>Bacillota</taxon>
        <taxon>Clostridia</taxon>
        <taxon>Lachnospirales</taxon>
        <taxon>Lachnospiraceae</taxon>
        <taxon>Enterocloster</taxon>
    </lineage>
</organism>
<sequence length="88" mass="10663">MENQVLQQIADYLNGKITKEEYSIIVQEYMTLCGDDLIKRNISFYQKFMESVPDICLYYVDEPDDSDYKEREFRKNIQLIYRELMNLT</sequence>
<protein>
    <recommendedName>
        <fullName evidence="3">Colicin D immunity protein domain-containing protein</fullName>
    </recommendedName>
</protein>
<evidence type="ECO:0008006" key="3">
    <source>
        <dbReference type="Google" id="ProtNLM"/>
    </source>
</evidence>
<name>A0A1I2XG97_9FIRM</name>